<keyword evidence="1" id="KW-0732">Signal</keyword>
<dbReference type="VEuPathDB" id="FungiDB:MMYC01_205087"/>
<gene>
    <name evidence="2" type="ORF">MMYC01_205087</name>
</gene>
<dbReference type="Proteomes" id="UP000078237">
    <property type="component" value="Unassembled WGS sequence"/>
</dbReference>
<accession>A0A175W3U0</accession>
<feature type="chain" id="PRO_5008043642" evidence="1">
    <location>
        <begin position="17"/>
        <end position="242"/>
    </location>
</feature>
<evidence type="ECO:0000313" key="2">
    <source>
        <dbReference type="EMBL" id="KXX78119.1"/>
    </source>
</evidence>
<name>A0A175W3U0_9PEZI</name>
<dbReference type="PANTHER" id="PTHR46411">
    <property type="entry name" value="FAMILY ATPASE, PUTATIVE-RELATED"/>
    <property type="match status" value="1"/>
</dbReference>
<dbReference type="AlphaFoldDB" id="A0A175W3U0"/>
<evidence type="ECO:0000313" key="3">
    <source>
        <dbReference type="Proteomes" id="UP000078237"/>
    </source>
</evidence>
<keyword evidence="3" id="KW-1185">Reference proteome</keyword>
<reference evidence="2 3" key="1">
    <citation type="journal article" date="2016" name="Genome Announc.">
        <title>Genome Sequence of Madurella mycetomatis mm55, Isolated from a Human Mycetoma Case in Sudan.</title>
        <authorList>
            <person name="Smit S."/>
            <person name="Derks M.F."/>
            <person name="Bervoets S."/>
            <person name="Fahal A."/>
            <person name="van Leeuwen W."/>
            <person name="van Belkum A."/>
            <person name="van de Sande W.W."/>
        </authorList>
    </citation>
    <scope>NUCLEOTIDE SEQUENCE [LARGE SCALE GENOMIC DNA]</scope>
    <source>
        <strain evidence="3">mm55</strain>
    </source>
</reference>
<dbReference type="PANTHER" id="PTHR46411:SF2">
    <property type="entry name" value="AAA+ ATPASE DOMAIN-CONTAINING PROTEIN"/>
    <property type="match status" value="1"/>
</dbReference>
<dbReference type="InterPro" id="IPR027417">
    <property type="entry name" value="P-loop_NTPase"/>
</dbReference>
<dbReference type="SUPFAM" id="SSF52540">
    <property type="entry name" value="P-loop containing nucleoside triphosphate hydrolases"/>
    <property type="match status" value="1"/>
</dbReference>
<feature type="signal peptide" evidence="1">
    <location>
        <begin position="1"/>
        <end position="16"/>
    </location>
</feature>
<organism evidence="2 3">
    <name type="scientific">Madurella mycetomatis</name>
    <dbReference type="NCBI Taxonomy" id="100816"/>
    <lineage>
        <taxon>Eukaryota</taxon>
        <taxon>Fungi</taxon>
        <taxon>Dikarya</taxon>
        <taxon>Ascomycota</taxon>
        <taxon>Pezizomycotina</taxon>
        <taxon>Sordariomycetes</taxon>
        <taxon>Sordariomycetidae</taxon>
        <taxon>Sordariales</taxon>
        <taxon>Sordariales incertae sedis</taxon>
        <taxon>Madurella</taxon>
    </lineage>
</organism>
<dbReference type="OrthoDB" id="4590793at2759"/>
<evidence type="ECO:0000256" key="1">
    <source>
        <dbReference type="SAM" id="SignalP"/>
    </source>
</evidence>
<sequence length="242" mass="27848">MCGLALALLTIRRLLLLRNDPDWDATIARQTVDYPGLLTKLDQKFEQAYHVYCSPGLERTLAESDMVSVTGYNLGNGRGKGDFEVFLRVLEYYHGILFLTTNRIGDFNEAFVSRIHISLHYPEPDEFKTKRVFKLSLGLTQERFGKQGRKIMYDESSIQDFAEQHFREHPFSRWNGRQIRNASLQLNHFRLVQAAYLDFGSYLGDIRGTKGDRRAFDFSLRAKTNTAYQIMPSRFSTATAPG</sequence>
<comment type="caution">
    <text evidence="2">The sequence shown here is derived from an EMBL/GenBank/DDBJ whole genome shotgun (WGS) entry which is preliminary data.</text>
</comment>
<protein>
    <submittedName>
        <fullName evidence="2">Uncharacterized protein</fullName>
    </submittedName>
</protein>
<proteinExistence type="predicted"/>
<dbReference type="EMBL" id="LCTW02000132">
    <property type="protein sequence ID" value="KXX78119.1"/>
    <property type="molecule type" value="Genomic_DNA"/>
</dbReference>